<gene>
    <name evidence="1" type="ORF">Nepgr_003899</name>
</gene>
<dbReference type="Proteomes" id="UP001279734">
    <property type="component" value="Unassembled WGS sequence"/>
</dbReference>
<evidence type="ECO:0000313" key="2">
    <source>
        <dbReference type="Proteomes" id="UP001279734"/>
    </source>
</evidence>
<comment type="caution">
    <text evidence="1">The sequence shown here is derived from an EMBL/GenBank/DDBJ whole genome shotgun (WGS) entry which is preliminary data.</text>
</comment>
<name>A0AAD3S0D7_NEPGR</name>
<accession>A0AAD3S0D7</accession>
<evidence type="ECO:0000313" key="1">
    <source>
        <dbReference type="EMBL" id="GMH02060.1"/>
    </source>
</evidence>
<proteinExistence type="predicted"/>
<dbReference type="AlphaFoldDB" id="A0AAD3S0D7"/>
<organism evidence="1 2">
    <name type="scientific">Nepenthes gracilis</name>
    <name type="common">Slender pitcher plant</name>
    <dbReference type="NCBI Taxonomy" id="150966"/>
    <lineage>
        <taxon>Eukaryota</taxon>
        <taxon>Viridiplantae</taxon>
        <taxon>Streptophyta</taxon>
        <taxon>Embryophyta</taxon>
        <taxon>Tracheophyta</taxon>
        <taxon>Spermatophyta</taxon>
        <taxon>Magnoliopsida</taxon>
        <taxon>eudicotyledons</taxon>
        <taxon>Gunneridae</taxon>
        <taxon>Pentapetalae</taxon>
        <taxon>Caryophyllales</taxon>
        <taxon>Nepenthaceae</taxon>
        <taxon>Nepenthes</taxon>
    </lineage>
</organism>
<keyword evidence="2" id="KW-1185">Reference proteome</keyword>
<reference evidence="1" key="1">
    <citation type="submission" date="2023-05" db="EMBL/GenBank/DDBJ databases">
        <title>Nepenthes gracilis genome sequencing.</title>
        <authorList>
            <person name="Fukushima K."/>
        </authorList>
    </citation>
    <scope>NUCLEOTIDE SEQUENCE</scope>
    <source>
        <strain evidence="1">SING2019-196</strain>
    </source>
</reference>
<protein>
    <submittedName>
        <fullName evidence="1">Uncharacterized protein</fullName>
    </submittedName>
</protein>
<dbReference type="EMBL" id="BSYO01000003">
    <property type="protein sequence ID" value="GMH02060.1"/>
    <property type="molecule type" value="Genomic_DNA"/>
</dbReference>
<sequence>MVGDAEVERYDPFAVLQFDEIIPTKAPGEIDCNQSDIDIEQQIDTSCEQLSSLSRPDHGFTHGEVLVGPGILCLRMTMLLRSNHRTRLSGRLMRI</sequence>